<evidence type="ECO:0000256" key="6">
    <source>
        <dbReference type="ARBA" id="ARBA00047473"/>
    </source>
</evidence>
<evidence type="ECO:0000256" key="5">
    <source>
        <dbReference type="ARBA" id="ARBA00023027"/>
    </source>
</evidence>
<feature type="binding site" evidence="11">
    <location>
        <begin position="130"/>
        <end position="131"/>
    </location>
    <ligand>
        <name>NAD(+)</name>
        <dbReference type="ChEBI" id="CHEBI:57540"/>
    </ligand>
</feature>
<gene>
    <name evidence="13" type="ORF">SAMN06264868_10367</name>
</gene>
<comment type="catalytic activity">
    <reaction evidence="6">
        <text>UDP-alpha-D-glucose + 2 NAD(+) + H2O = UDP-alpha-D-glucuronate + 2 NADH + 3 H(+)</text>
        <dbReference type="Rhea" id="RHEA:23596"/>
        <dbReference type="ChEBI" id="CHEBI:15377"/>
        <dbReference type="ChEBI" id="CHEBI:15378"/>
        <dbReference type="ChEBI" id="CHEBI:57540"/>
        <dbReference type="ChEBI" id="CHEBI:57945"/>
        <dbReference type="ChEBI" id="CHEBI:58052"/>
        <dbReference type="ChEBI" id="CHEBI:58885"/>
        <dbReference type="EC" id="1.1.1.22"/>
    </reaction>
</comment>
<dbReference type="GO" id="GO:0051287">
    <property type="term" value="F:NAD binding"/>
    <property type="evidence" value="ECO:0007669"/>
    <property type="project" value="InterPro"/>
</dbReference>
<feature type="binding site" evidence="10">
    <location>
        <begin position="336"/>
        <end position="337"/>
    </location>
    <ligand>
        <name>substrate</name>
    </ligand>
</feature>
<dbReference type="NCBIfam" id="TIGR03026">
    <property type="entry name" value="NDP-sugDHase"/>
    <property type="match status" value="1"/>
</dbReference>
<accession>A0AA45WK18</accession>
<feature type="binding site" evidence="10">
    <location>
        <begin position="159"/>
        <end position="163"/>
    </location>
    <ligand>
        <name>substrate</name>
    </ligand>
</feature>
<keyword evidence="14" id="KW-1185">Reference proteome</keyword>
<name>A0AA45WK18_9AQUI</name>
<dbReference type="PIRSF" id="PIRSF500133">
    <property type="entry name" value="UDPglc_DH_euk"/>
    <property type="match status" value="1"/>
</dbReference>
<evidence type="ECO:0000256" key="7">
    <source>
        <dbReference type="ARBA" id="ARBA00053241"/>
    </source>
</evidence>
<comment type="caution">
    <text evidence="13">The sequence shown here is derived from an EMBL/GenBank/DDBJ whole genome shotgun (WGS) entry which is preliminary data.</text>
</comment>
<evidence type="ECO:0000313" key="14">
    <source>
        <dbReference type="Proteomes" id="UP001157947"/>
    </source>
</evidence>
<dbReference type="SUPFAM" id="SSF48179">
    <property type="entry name" value="6-phosphogluconate dehydrogenase C-terminal domain-like"/>
    <property type="match status" value="1"/>
</dbReference>
<dbReference type="InterPro" id="IPR001732">
    <property type="entry name" value="UDP-Glc/GDP-Man_DH_N"/>
</dbReference>
<dbReference type="SMART" id="SM00984">
    <property type="entry name" value="UDPG_MGDP_dh_C"/>
    <property type="match status" value="1"/>
</dbReference>
<dbReference type="InterPro" id="IPR014027">
    <property type="entry name" value="UDP-Glc/GDP-Man_DH_C"/>
</dbReference>
<dbReference type="RefSeq" id="WP_265133950.1">
    <property type="nucleotide sequence ID" value="NZ_FXTX01000003.1"/>
</dbReference>
<dbReference type="PANTHER" id="PTHR11374">
    <property type="entry name" value="UDP-GLUCOSE DEHYDROGENASE/UDP-MANNAC DEHYDROGENASE"/>
    <property type="match status" value="1"/>
</dbReference>
<feature type="binding site" evidence="11">
    <location>
        <position position="36"/>
    </location>
    <ligand>
        <name>NAD(+)</name>
        <dbReference type="ChEBI" id="CHEBI:57540"/>
    </ligand>
</feature>
<dbReference type="InterPro" id="IPR017476">
    <property type="entry name" value="UDP-Glc/GDP-Man"/>
</dbReference>
<comment type="similarity">
    <text evidence="2 8">Belongs to the UDP-glucose/GDP-mannose dehydrogenase family.</text>
</comment>
<dbReference type="Gene3D" id="3.40.50.720">
    <property type="entry name" value="NAD(P)-binding Rossmann-like Domain"/>
    <property type="match status" value="2"/>
</dbReference>
<dbReference type="Pfam" id="PF00984">
    <property type="entry name" value="UDPG_MGDP_dh"/>
    <property type="match status" value="1"/>
</dbReference>
<dbReference type="FunFam" id="1.20.5.100:FF:000001">
    <property type="entry name" value="UDP-glucose 6-dehydrogenase"/>
    <property type="match status" value="1"/>
</dbReference>
<evidence type="ECO:0000256" key="10">
    <source>
        <dbReference type="PIRSR" id="PIRSR500133-2"/>
    </source>
</evidence>
<dbReference type="SUPFAM" id="SSF52413">
    <property type="entry name" value="UDP-glucose/GDP-mannose dehydrogenase C-terminal domain"/>
    <property type="match status" value="1"/>
</dbReference>
<evidence type="ECO:0000256" key="8">
    <source>
        <dbReference type="PIRNR" id="PIRNR000124"/>
    </source>
</evidence>
<feature type="binding site" evidence="10">
    <location>
        <position position="431"/>
    </location>
    <ligand>
        <name>substrate</name>
    </ligand>
</feature>
<reference evidence="13" key="1">
    <citation type="submission" date="2017-05" db="EMBL/GenBank/DDBJ databases">
        <authorList>
            <person name="Varghese N."/>
            <person name="Submissions S."/>
        </authorList>
    </citation>
    <scope>NUCLEOTIDE SEQUENCE</scope>
    <source>
        <strain evidence="13">DSM 18763</strain>
    </source>
</reference>
<proteinExistence type="inferred from homology"/>
<dbReference type="InterPro" id="IPR014026">
    <property type="entry name" value="UDP-Glc/GDP-Man_DH_dimer"/>
</dbReference>
<feature type="active site" description="Nucleophile" evidence="9">
    <location>
        <position position="274"/>
    </location>
</feature>
<dbReference type="InterPro" id="IPR028356">
    <property type="entry name" value="UDPglc_DH_euk"/>
</dbReference>
<feature type="binding site" evidence="10">
    <location>
        <begin position="265"/>
        <end position="271"/>
    </location>
    <ligand>
        <name>substrate</name>
    </ligand>
</feature>
<feature type="binding site" evidence="11">
    <location>
        <position position="41"/>
    </location>
    <ligand>
        <name>NAD(+)</name>
        <dbReference type="ChEBI" id="CHEBI:57540"/>
    </ligand>
</feature>
<dbReference type="FunFam" id="3.40.50.720:FF:000032">
    <property type="entry name" value="UDP-glucose 6-dehydrogenase"/>
    <property type="match status" value="1"/>
</dbReference>
<feature type="binding site" evidence="10">
    <location>
        <begin position="218"/>
        <end position="222"/>
    </location>
    <ligand>
        <name>substrate</name>
    </ligand>
</feature>
<feature type="binding site" evidence="11">
    <location>
        <begin position="89"/>
        <end position="93"/>
    </location>
    <ligand>
        <name>NAD(+)</name>
        <dbReference type="ChEBI" id="CHEBI:57540"/>
    </ligand>
</feature>
<feature type="binding site" evidence="11">
    <location>
        <position position="163"/>
    </location>
    <ligand>
        <name>NAD(+)</name>
        <dbReference type="ChEBI" id="CHEBI:57540"/>
    </ligand>
</feature>
<evidence type="ECO:0000259" key="12">
    <source>
        <dbReference type="SMART" id="SM00984"/>
    </source>
</evidence>
<dbReference type="AlphaFoldDB" id="A0AA45WK18"/>
<dbReference type="FunFam" id="3.40.50.720:FF:000193">
    <property type="entry name" value="UDP-glucose 6-dehydrogenase"/>
    <property type="match status" value="1"/>
</dbReference>
<dbReference type="EMBL" id="FXTX01000003">
    <property type="protein sequence ID" value="SMP05233.1"/>
    <property type="molecule type" value="Genomic_DNA"/>
</dbReference>
<comment type="pathway">
    <text evidence="1">Nucleotide-sugar biosynthesis; UDP-alpha-D-glucuronate biosynthesis; UDP-alpha-D-glucuronate from UDP-alpha-D-glucose: step 1/1.</text>
</comment>
<feature type="binding site" evidence="11">
    <location>
        <begin position="274"/>
        <end position="277"/>
    </location>
    <ligand>
        <name>NAD(+)</name>
        <dbReference type="ChEBI" id="CHEBI:57540"/>
    </ligand>
</feature>
<evidence type="ECO:0000256" key="9">
    <source>
        <dbReference type="PIRSR" id="PIRSR500133-1"/>
    </source>
</evidence>
<feature type="binding site" evidence="11">
    <location>
        <begin position="11"/>
        <end position="16"/>
    </location>
    <ligand>
        <name>NAD(+)</name>
        <dbReference type="ChEBI" id="CHEBI:57540"/>
    </ligand>
</feature>
<dbReference type="InterPro" id="IPR036291">
    <property type="entry name" value="NAD(P)-bd_dom_sf"/>
</dbReference>
<organism evidence="13 14">
    <name type="scientific">Venenivibrio stagnispumantis</name>
    <dbReference type="NCBI Taxonomy" id="407998"/>
    <lineage>
        <taxon>Bacteria</taxon>
        <taxon>Pseudomonadati</taxon>
        <taxon>Aquificota</taxon>
        <taxon>Aquificia</taxon>
        <taxon>Aquificales</taxon>
        <taxon>Hydrogenothermaceae</taxon>
        <taxon>Venenivibrio</taxon>
    </lineage>
</organism>
<comment type="function">
    <text evidence="7">Catalyzes the conversion of UDP-glucose into UDP-glucuronate, one of the precursors of teichuronic acid.</text>
</comment>
<protein>
    <recommendedName>
        <fullName evidence="3">UDP-glucose 6-dehydrogenase</fullName>
        <ecNumber evidence="3">1.1.1.22</ecNumber>
    </recommendedName>
</protein>
<dbReference type="EC" id="1.1.1.22" evidence="3"/>
<dbReference type="Pfam" id="PF03720">
    <property type="entry name" value="UDPG_MGDP_dh_C"/>
    <property type="match status" value="1"/>
</dbReference>
<feature type="binding site" evidence="11">
    <location>
        <position position="344"/>
    </location>
    <ligand>
        <name>NAD(+)</name>
        <dbReference type="ChEBI" id="CHEBI:57540"/>
    </ligand>
</feature>
<dbReference type="InterPro" id="IPR008927">
    <property type="entry name" value="6-PGluconate_DH-like_C_sf"/>
</dbReference>
<keyword evidence="4" id="KW-0560">Oxidoreductase</keyword>
<sequence length="457" mass="51578">MEFEKVIACIGAGYVGGPTMAVIAYKCPQYKVIVVDINKERIDRWNSDNLPVYEPGLDEIVKQVREKNLFFSTDVESAIKEAQIIFVSVNTPTKEYGVGAGMAADLKYWEKSARDILKYANSDKIVVEKSTVPVKTAEAIERILSTSDKYKFEVISNPEFLAEGTAINDLLYPDRVLIGSRETPSGIKAREEIVKIYENWVPREKIITSNIWSSELAKLAANAFLAQRISSINALTPLCEITGADIEEIAYAVGTDSRIGNKFLKPSVGFGGSCFKKDILNLTYICKYYGLDEVADYWLKIVEINEYQKNRFVLRILEEMFNTLSGKKIALFGFAFKANTNDTRESAAITIAKKLVEERAILSITDPKALENAKKDLEGVEGEIYYTEDPYEAVKDADAIAVITEWDLFKNLDYEKIYSLMRKPAFIFDGRNILDHKKLFEIGFNVYPLGKPPLKHF</sequence>
<evidence type="ECO:0000256" key="11">
    <source>
        <dbReference type="PIRSR" id="PIRSR500133-3"/>
    </source>
</evidence>
<dbReference type="GO" id="GO:0003979">
    <property type="term" value="F:UDP-glucose 6-dehydrogenase activity"/>
    <property type="evidence" value="ECO:0007669"/>
    <property type="project" value="UniProtKB-EC"/>
</dbReference>
<feature type="binding site" evidence="10">
    <location>
        <position position="258"/>
    </location>
    <ligand>
        <name>substrate</name>
    </ligand>
</feature>
<evidence type="ECO:0000256" key="1">
    <source>
        <dbReference type="ARBA" id="ARBA00004701"/>
    </source>
</evidence>
<dbReference type="InterPro" id="IPR036220">
    <property type="entry name" value="UDP-Glc/GDP-Man_DH_C_sf"/>
</dbReference>
<dbReference type="SUPFAM" id="SSF51735">
    <property type="entry name" value="NAD(P)-binding Rossmann-fold domains"/>
    <property type="match status" value="1"/>
</dbReference>
<evidence type="ECO:0000313" key="13">
    <source>
        <dbReference type="EMBL" id="SMP05233.1"/>
    </source>
</evidence>
<dbReference type="Gene3D" id="1.20.5.100">
    <property type="entry name" value="Cytochrome c1, transmembrane anchor, C-terminal"/>
    <property type="match status" value="1"/>
</dbReference>
<dbReference type="Proteomes" id="UP001157947">
    <property type="component" value="Unassembled WGS sequence"/>
</dbReference>
<dbReference type="PIRSF" id="PIRSF000124">
    <property type="entry name" value="UDPglc_GDPman_dh"/>
    <property type="match status" value="1"/>
</dbReference>
<dbReference type="PANTHER" id="PTHR11374:SF3">
    <property type="entry name" value="UDP-GLUCOSE 6-DEHYDROGENASE"/>
    <property type="match status" value="1"/>
</dbReference>
<dbReference type="Pfam" id="PF03721">
    <property type="entry name" value="UDPG_MGDP_dh_N"/>
    <property type="match status" value="1"/>
</dbReference>
<evidence type="ECO:0000256" key="2">
    <source>
        <dbReference type="ARBA" id="ARBA00006601"/>
    </source>
</evidence>
<feature type="domain" description="UDP-glucose/GDP-mannose dehydrogenase C-terminal" evidence="12">
    <location>
        <begin position="330"/>
        <end position="436"/>
    </location>
</feature>
<evidence type="ECO:0000256" key="3">
    <source>
        <dbReference type="ARBA" id="ARBA00012954"/>
    </source>
</evidence>
<evidence type="ECO:0000256" key="4">
    <source>
        <dbReference type="ARBA" id="ARBA00023002"/>
    </source>
</evidence>
<dbReference type="GO" id="GO:0006024">
    <property type="term" value="P:glycosaminoglycan biosynthetic process"/>
    <property type="evidence" value="ECO:0007669"/>
    <property type="project" value="TreeGrafter"/>
</dbReference>
<keyword evidence="5 11" id="KW-0520">NAD</keyword>